<keyword evidence="1" id="KW-0862">Zinc</keyword>
<dbReference type="SMART" id="SM00184">
    <property type="entry name" value="RING"/>
    <property type="match status" value="1"/>
</dbReference>
<evidence type="ECO:0000256" key="1">
    <source>
        <dbReference type="PROSITE-ProRule" id="PRU00175"/>
    </source>
</evidence>
<evidence type="ECO:0000313" key="4">
    <source>
        <dbReference type="EMBL" id="CAD9222783.1"/>
    </source>
</evidence>
<dbReference type="GO" id="GO:0008270">
    <property type="term" value="F:zinc ion binding"/>
    <property type="evidence" value="ECO:0007669"/>
    <property type="project" value="UniProtKB-KW"/>
</dbReference>
<dbReference type="PROSITE" id="PS50089">
    <property type="entry name" value="ZF_RING_2"/>
    <property type="match status" value="1"/>
</dbReference>
<feature type="compositionally biased region" description="Acidic residues" evidence="2">
    <location>
        <begin position="113"/>
        <end position="123"/>
    </location>
</feature>
<dbReference type="Gene3D" id="3.30.40.10">
    <property type="entry name" value="Zinc/RING finger domain, C3HC4 (zinc finger)"/>
    <property type="match status" value="1"/>
</dbReference>
<dbReference type="SUPFAM" id="SSF57850">
    <property type="entry name" value="RING/U-box"/>
    <property type="match status" value="1"/>
</dbReference>
<dbReference type="AlphaFoldDB" id="A0A6T6ALF8"/>
<evidence type="ECO:0000256" key="2">
    <source>
        <dbReference type="SAM" id="MobiDB-lite"/>
    </source>
</evidence>
<keyword evidence="1" id="KW-0479">Metal-binding</keyword>
<dbReference type="InterPro" id="IPR013083">
    <property type="entry name" value="Znf_RING/FYVE/PHD"/>
</dbReference>
<accession>A0A6T6ALF8</accession>
<dbReference type="EMBL" id="HBGH01001255">
    <property type="protein sequence ID" value="CAD9222785.1"/>
    <property type="molecule type" value="Transcribed_RNA"/>
</dbReference>
<keyword evidence="1" id="KW-0863">Zinc-finger</keyword>
<dbReference type="InterPro" id="IPR001841">
    <property type="entry name" value="Znf_RING"/>
</dbReference>
<organism evidence="5">
    <name type="scientific">Compsopogon caeruleus</name>
    <dbReference type="NCBI Taxonomy" id="31354"/>
    <lineage>
        <taxon>Eukaryota</taxon>
        <taxon>Rhodophyta</taxon>
        <taxon>Compsopogonophyceae</taxon>
        <taxon>Compsopogonales</taxon>
        <taxon>Compsopogonaceae</taxon>
        <taxon>Compsopogon</taxon>
    </lineage>
</organism>
<reference evidence="5" key="1">
    <citation type="submission" date="2021-01" db="EMBL/GenBank/DDBJ databases">
        <authorList>
            <person name="Corre E."/>
            <person name="Pelletier E."/>
            <person name="Niang G."/>
            <person name="Scheremetjew M."/>
            <person name="Finn R."/>
            <person name="Kale V."/>
            <person name="Holt S."/>
            <person name="Cochrane G."/>
            <person name="Meng A."/>
            <person name="Brown T."/>
            <person name="Cohen L."/>
        </authorList>
    </citation>
    <scope>NUCLEOTIDE SEQUENCE</scope>
    <source>
        <strain evidence="5">SAG 36.94</strain>
    </source>
</reference>
<name>A0A6T6ALF8_9RHOD</name>
<gene>
    <name evidence="4" type="ORF">CCAE0312_LOCUS607</name>
    <name evidence="5" type="ORF">CCAE0312_LOCUS608</name>
</gene>
<protein>
    <recommendedName>
        <fullName evidence="3">RING-type domain-containing protein</fullName>
    </recommendedName>
</protein>
<sequence>MEIYEDGALRIARQIQEDEETALRYYLANPADEASEEPDLEEGSCCVCWERKATLFLEPCLHRHLCEVCVTRLWRKRCPTCRDRVYRAHFGNCSSADVTTALSRISLENGFAPEEEKESEEGESNTNGRREPPCAFGEGPCRLIRDIMREKREKEEEEWKGALQILLVGSPKEDKRDLIATAVGMFHLDRGTIQGSARGCLHPDGGREVHTNQSYDTSEDDALPCYRANAMLDGSLLRLSCLDRDVSSFRRILLDDVKLFRPDCIVICSSLSNRQSFDSLLLWDRVLRNNFSVPRFWVLLEGEESNLTFPEIREQLGRAISTIPTISRPATHRVIFRRTWHASVAEMTTLAVSLGARYRRRKDPRARPQGVMATIFSWISGGV</sequence>
<evidence type="ECO:0000313" key="5">
    <source>
        <dbReference type="EMBL" id="CAD9222785.1"/>
    </source>
</evidence>
<dbReference type="EMBL" id="HBGH01001254">
    <property type="protein sequence ID" value="CAD9222783.1"/>
    <property type="molecule type" value="Transcribed_RNA"/>
</dbReference>
<dbReference type="Pfam" id="PF13920">
    <property type="entry name" value="zf-C3HC4_3"/>
    <property type="match status" value="1"/>
</dbReference>
<proteinExistence type="predicted"/>
<feature type="region of interest" description="Disordered" evidence="2">
    <location>
        <begin position="109"/>
        <end position="132"/>
    </location>
</feature>
<feature type="domain" description="RING-type" evidence="3">
    <location>
        <begin position="45"/>
        <end position="82"/>
    </location>
</feature>
<evidence type="ECO:0000259" key="3">
    <source>
        <dbReference type="PROSITE" id="PS50089"/>
    </source>
</evidence>